<name>A0A430BY94_SPHYA</name>
<dbReference type="Proteomes" id="UP000287401">
    <property type="component" value="Unassembled WGS sequence"/>
</dbReference>
<sequence>MIVPTSYPRNPNMTGRDLLDDIRSRQEPASHHLPPRRDLVAESIARTKAKIDACFAGLPKMRATLKSKGQPND</sequence>
<protein>
    <submittedName>
        <fullName evidence="1">Uncharacterized protein</fullName>
    </submittedName>
</protein>
<accession>A0A430BY94</accession>
<evidence type="ECO:0000313" key="2">
    <source>
        <dbReference type="Proteomes" id="UP000287401"/>
    </source>
</evidence>
<proteinExistence type="predicted"/>
<evidence type="ECO:0000313" key="1">
    <source>
        <dbReference type="EMBL" id="RSU57580.1"/>
    </source>
</evidence>
<dbReference type="EMBL" id="QRAL01000008">
    <property type="protein sequence ID" value="RSU57580.1"/>
    <property type="molecule type" value="Genomic_DNA"/>
</dbReference>
<reference evidence="1 2" key="1">
    <citation type="submission" date="2018-07" db="EMBL/GenBank/DDBJ databases">
        <title>Genomic and Epidemiologic Investigation of an Indolent Hospital Outbreak.</title>
        <authorList>
            <person name="Johnson R.C."/>
            <person name="Deming C."/>
            <person name="Conlan S."/>
            <person name="Zellmer C.J."/>
            <person name="Michelin A.V."/>
            <person name="Lee-Lin S."/>
            <person name="Thomas P.J."/>
            <person name="Park M."/>
            <person name="Weingarten R.A."/>
            <person name="Less J."/>
            <person name="Dekker J.P."/>
            <person name="Frank K.M."/>
            <person name="Musser K.A."/>
            <person name="Mcquiston J.R."/>
            <person name="Henderson D.K."/>
            <person name="Lau A.F."/>
            <person name="Palmore T.N."/>
            <person name="Segre J.A."/>
        </authorList>
    </citation>
    <scope>NUCLEOTIDE SEQUENCE [LARGE SCALE GENOMIC DNA]</scope>
    <source>
        <strain evidence="1 2">SK-NIH.Env6_1116</strain>
    </source>
</reference>
<organism evidence="1 2">
    <name type="scientific">Sphingobium yanoikuyae</name>
    <name type="common">Sphingomonas yanoikuyae</name>
    <dbReference type="NCBI Taxonomy" id="13690"/>
    <lineage>
        <taxon>Bacteria</taxon>
        <taxon>Pseudomonadati</taxon>
        <taxon>Pseudomonadota</taxon>
        <taxon>Alphaproteobacteria</taxon>
        <taxon>Sphingomonadales</taxon>
        <taxon>Sphingomonadaceae</taxon>
        <taxon>Sphingobium</taxon>
    </lineage>
</organism>
<dbReference type="AlphaFoldDB" id="A0A430BY94"/>
<comment type="caution">
    <text evidence="1">The sequence shown here is derived from an EMBL/GenBank/DDBJ whole genome shotgun (WGS) entry which is preliminary data.</text>
</comment>
<gene>
    <name evidence="1" type="ORF">DAH51_09935</name>
</gene>